<evidence type="ECO:0000256" key="4">
    <source>
        <dbReference type="PIRSR" id="PIRSR005739-1"/>
    </source>
</evidence>
<dbReference type="GO" id="GO:0008171">
    <property type="term" value="F:O-methyltransferase activity"/>
    <property type="evidence" value="ECO:0007669"/>
    <property type="project" value="InterPro"/>
</dbReference>
<gene>
    <name evidence="7" type="ORF">BRCON_0376</name>
</gene>
<dbReference type="GO" id="GO:0032259">
    <property type="term" value="P:methylation"/>
    <property type="evidence" value="ECO:0007669"/>
    <property type="project" value="UniProtKB-KW"/>
</dbReference>
<evidence type="ECO:0000259" key="6">
    <source>
        <dbReference type="Pfam" id="PF08100"/>
    </source>
</evidence>
<dbReference type="Gene3D" id="1.10.10.10">
    <property type="entry name" value="Winged helix-like DNA-binding domain superfamily/Winged helix DNA-binding domain"/>
    <property type="match status" value="1"/>
</dbReference>
<protein>
    <submittedName>
        <fullName evidence="7">O-methyltransferase, family 2</fullName>
    </submittedName>
</protein>
<dbReference type="AlphaFoldDB" id="A0A2Z4Y3H5"/>
<proteinExistence type="predicted"/>
<dbReference type="PANTHER" id="PTHR43712:SF2">
    <property type="entry name" value="O-METHYLTRANSFERASE CICE"/>
    <property type="match status" value="1"/>
</dbReference>
<dbReference type="SUPFAM" id="SSF46785">
    <property type="entry name" value="Winged helix' DNA-binding domain"/>
    <property type="match status" value="1"/>
</dbReference>
<feature type="domain" description="O-methyltransferase C-terminal" evidence="5">
    <location>
        <begin position="128"/>
        <end position="309"/>
    </location>
</feature>
<dbReference type="FunFam" id="1.10.10.10:FF:000358">
    <property type="entry name" value="Acetylserotonin O-methyltransferase"/>
    <property type="match status" value="1"/>
</dbReference>
<dbReference type="EMBL" id="CP030759">
    <property type="protein sequence ID" value="AXA35153.1"/>
    <property type="molecule type" value="Genomic_DNA"/>
</dbReference>
<keyword evidence="3" id="KW-0949">S-adenosyl-L-methionine</keyword>
<organism evidence="7 8">
    <name type="scientific">Sumerlaea chitinivorans</name>
    <dbReference type="NCBI Taxonomy" id="2250252"/>
    <lineage>
        <taxon>Bacteria</taxon>
        <taxon>Candidatus Sumerlaeota</taxon>
        <taxon>Candidatus Sumerlaeia</taxon>
        <taxon>Candidatus Sumerlaeales</taxon>
        <taxon>Candidatus Sumerlaeaceae</taxon>
        <taxon>Candidatus Sumerlaea</taxon>
    </lineage>
</organism>
<feature type="active site" description="Proton acceptor" evidence="4">
    <location>
        <position position="237"/>
    </location>
</feature>
<dbReference type="InterPro" id="IPR029063">
    <property type="entry name" value="SAM-dependent_MTases_sf"/>
</dbReference>
<evidence type="ECO:0000256" key="2">
    <source>
        <dbReference type="ARBA" id="ARBA00022679"/>
    </source>
</evidence>
<dbReference type="InterPro" id="IPR036388">
    <property type="entry name" value="WH-like_DNA-bd_sf"/>
</dbReference>
<reference evidence="7 8" key="1">
    <citation type="submission" date="2018-05" db="EMBL/GenBank/DDBJ databases">
        <title>A metagenomic window into the 2 km-deep terrestrial subsurface aquifer revealed taxonomically and functionally diverse microbial community comprising novel uncultured bacterial lineages.</title>
        <authorList>
            <person name="Kadnikov V.V."/>
            <person name="Mardanov A.V."/>
            <person name="Beletsky A.V."/>
            <person name="Banks D."/>
            <person name="Pimenov N.V."/>
            <person name="Frank Y.A."/>
            <person name="Karnachuk O.V."/>
            <person name="Ravin N.V."/>
        </authorList>
    </citation>
    <scope>NUCLEOTIDE SEQUENCE [LARGE SCALE GENOMIC DNA]</scope>
    <source>
        <strain evidence="7">BY</strain>
    </source>
</reference>
<evidence type="ECO:0000313" key="8">
    <source>
        <dbReference type="Proteomes" id="UP000262583"/>
    </source>
</evidence>
<name>A0A2Z4Y3H5_SUMC1</name>
<dbReference type="InterPro" id="IPR016461">
    <property type="entry name" value="COMT-like"/>
</dbReference>
<keyword evidence="1 7" id="KW-0489">Methyltransferase</keyword>
<dbReference type="PIRSF" id="PIRSF005739">
    <property type="entry name" value="O-mtase"/>
    <property type="match status" value="1"/>
</dbReference>
<feature type="domain" description="O-methyltransferase dimerisation" evidence="6">
    <location>
        <begin position="11"/>
        <end position="87"/>
    </location>
</feature>
<keyword evidence="2 7" id="KW-0808">Transferase</keyword>
<evidence type="ECO:0000259" key="5">
    <source>
        <dbReference type="Pfam" id="PF00891"/>
    </source>
</evidence>
<dbReference type="InterPro" id="IPR001077">
    <property type="entry name" value="COMT_C"/>
</dbReference>
<dbReference type="SUPFAM" id="SSF53335">
    <property type="entry name" value="S-adenosyl-L-methionine-dependent methyltransferases"/>
    <property type="match status" value="1"/>
</dbReference>
<dbReference type="Pfam" id="PF08100">
    <property type="entry name" value="Dimerisation"/>
    <property type="match status" value="1"/>
</dbReference>
<evidence type="ECO:0000256" key="3">
    <source>
        <dbReference type="ARBA" id="ARBA00022691"/>
    </source>
</evidence>
<sequence length="330" mass="36817">MQPRTPMDIQELARAFMLSRTILTAHELRVFDRIADGHCRAEEIAQATGTDTRAMDRLLNALVGFGLLTKSEDAHFDLTEIARQALVSESPDFVAGLDHTAQLWNRWHYLTESVRLGTAAAPDLNQPRSREWTERFIAAMQANAAPKADELVSMLDLSGVRRVLDLGGGSGAYAAAFARRDERIEPILFDLPDVLDIAAGYLGKAGILHRIRMLAGDMLRDPLGGPYDLIWVSAIVHMFSPEENAKLLQRCAEVLAPGGQLVIHDFIMDETRTQPPAGALFALNMLVNTRRGDSYTEQEIREWMENAGLRYQETKQTRHPTALMIAKKDK</sequence>
<dbReference type="InterPro" id="IPR012967">
    <property type="entry name" value="COMT_dimerisation"/>
</dbReference>
<dbReference type="PANTHER" id="PTHR43712">
    <property type="entry name" value="PUTATIVE (AFU_ORTHOLOGUE AFUA_4G14580)-RELATED"/>
    <property type="match status" value="1"/>
</dbReference>
<dbReference type="Pfam" id="PF00891">
    <property type="entry name" value="Methyltransf_2"/>
    <property type="match status" value="1"/>
</dbReference>
<dbReference type="GO" id="GO:0046983">
    <property type="term" value="F:protein dimerization activity"/>
    <property type="evidence" value="ECO:0007669"/>
    <property type="project" value="InterPro"/>
</dbReference>
<dbReference type="PROSITE" id="PS51683">
    <property type="entry name" value="SAM_OMT_II"/>
    <property type="match status" value="1"/>
</dbReference>
<dbReference type="InterPro" id="IPR036390">
    <property type="entry name" value="WH_DNA-bd_sf"/>
</dbReference>
<dbReference type="Gene3D" id="3.40.50.150">
    <property type="entry name" value="Vaccinia Virus protein VP39"/>
    <property type="match status" value="1"/>
</dbReference>
<dbReference type="KEGG" id="schv:BRCON_0376"/>
<evidence type="ECO:0000256" key="1">
    <source>
        <dbReference type="ARBA" id="ARBA00022603"/>
    </source>
</evidence>
<accession>A0A2Z4Y3H5</accession>
<evidence type="ECO:0000313" key="7">
    <source>
        <dbReference type="EMBL" id="AXA35153.1"/>
    </source>
</evidence>
<dbReference type="Proteomes" id="UP000262583">
    <property type="component" value="Chromosome"/>
</dbReference>